<dbReference type="GO" id="GO:0009279">
    <property type="term" value="C:cell outer membrane"/>
    <property type="evidence" value="ECO:0007669"/>
    <property type="project" value="UniProtKB-SubCell"/>
</dbReference>
<dbReference type="Gene3D" id="2.60.450.10">
    <property type="entry name" value="Lipopolysaccharide (LPS) transport protein A like domain"/>
    <property type="match status" value="1"/>
</dbReference>
<feature type="chain" id="PRO_5027179286" description="LPS-assembly protein LptD" evidence="1">
    <location>
        <begin position="24"/>
        <end position="751"/>
    </location>
</feature>
<keyword evidence="1" id="KW-0472">Membrane</keyword>
<dbReference type="GO" id="GO:1990351">
    <property type="term" value="C:transporter complex"/>
    <property type="evidence" value="ECO:0007669"/>
    <property type="project" value="TreeGrafter"/>
</dbReference>
<dbReference type="GO" id="GO:0043165">
    <property type="term" value="P:Gram-negative-bacterium-type cell outer membrane assembly"/>
    <property type="evidence" value="ECO:0007669"/>
    <property type="project" value="UniProtKB-UniRule"/>
</dbReference>
<keyword evidence="1" id="KW-0732">Signal</keyword>
<sequence precursor="true">MKNAHWFLTALPCALLSAAPALAQEARPAGDDGSAAATPDVAVVLAPADAERRVRFAADRIEYDSEADVVTASGDVRMESEGNRLAAERVIWTRATGEVRAEGAVSVADPQGDVVYGENVVLADTLRDGAVENLLLVLESGGRLAADRATREDGVTTLFRANYSACPVVDEDGCPRSPTWNITAVRVVVDPVANRIRYRGAALRLFGVPIVALPGFSHPAGGEGGGSGLLVPDLRVSRSNGVEVALPYYKKLAPNRDLTITPHLYSEVLPALEARYRHLTELGAYQLGGIITYGRRRSATLGDLGDSEQSIRGYFEANGRLQLDPLWTLTASARVASDRTFLRRYDISRDDRLRSVLNAERIAERSYVSIAGWGFQGLRATDVAGQQPIAVPAIDARFRTRETELGGRLELQANTLGIIRRDGQDTQRAFVRGQWDLRRLTPLGQELRFTALVRGDLYHTDESLETVTAIYRGEDGWQARGIAALAAEVRWPLIGSLFGLSQRLTPRVQLVASPPTENLSIPNEDARALELEDSNLFALNRFPGYDRWEDGARVTYGADWSLDGPNLALRATVGQSYRLDRQAIIAPPGTGLGDRLSDIVGRTSLRYGRQVELVHRYRLDKDSLGIRRNEVDLTVGSYETYLRFGYLRLNRDISLDVEDLRDREEVRAGGRVKFLRHWSVFGSAVVDLTDAEEDPLSSADGYEPVRHRLGLAYEDECAEFALTWRRDYDGFGDFGRGNTFQLRVSLKNLGR</sequence>
<feature type="domain" description="LptD C-terminal" evidence="2">
    <location>
        <begin position="311"/>
        <end position="678"/>
    </location>
</feature>
<reference evidence="3" key="1">
    <citation type="submission" date="2020-02" db="EMBL/GenBank/DDBJ databases">
        <authorList>
            <person name="Meier V. D."/>
        </authorList>
    </citation>
    <scope>NUCLEOTIDE SEQUENCE</scope>
    <source>
        <strain evidence="3">AVDCRST_MAG39</strain>
    </source>
</reference>
<gene>
    <name evidence="1" type="primary">lptD</name>
    <name evidence="3" type="ORF">AVDCRST_MAG39-2757</name>
</gene>
<comment type="similarity">
    <text evidence="1">Belongs to the LptD family.</text>
</comment>
<dbReference type="PANTHER" id="PTHR30189">
    <property type="entry name" value="LPS-ASSEMBLY PROTEIN"/>
    <property type="match status" value="1"/>
</dbReference>
<comment type="function">
    <text evidence="1">Involved in the assembly of lipopolysaccharide (LPS) at the surface of the outer membrane.</text>
</comment>
<comment type="caution">
    <text evidence="1">Lacks conserved residue(s) required for the propagation of feature annotation.</text>
</comment>
<accession>A0A6J4TEJ1</accession>
<name>A0A6J4TEJ1_9SPHN</name>
<evidence type="ECO:0000256" key="1">
    <source>
        <dbReference type="HAMAP-Rule" id="MF_01411"/>
    </source>
</evidence>
<dbReference type="AlphaFoldDB" id="A0A6J4TEJ1"/>
<proteinExistence type="inferred from homology"/>
<dbReference type="InterPro" id="IPR020889">
    <property type="entry name" value="LipoPS_assembly_LptD"/>
</dbReference>
<dbReference type="HAMAP" id="MF_01411">
    <property type="entry name" value="LPS_assembly_LptD"/>
    <property type="match status" value="1"/>
</dbReference>
<dbReference type="EMBL" id="CADCVW010000106">
    <property type="protein sequence ID" value="CAA9521065.1"/>
    <property type="molecule type" value="Genomic_DNA"/>
</dbReference>
<evidence type="ECO:0000259" key="2">
    <source>
        <dbReference type="Pfam" id="PF04453"/>
    </source>
</evidence>
<comment type="subunit">
    <text evidence="1">Component of the lipopolysaccharide transport and assembly complex.</text>
</comment>
<dbReference type="InterPro" id="IPR050218">
    <property type="entry name" value="LptD"/>
</dbReference>
<dbReference type="PANTHER" id="PTHR30189:SF1">
    <property type="entry name" value="LPS-ASSEMBLY PROTEIN LPTD"/>
    <property type="match status" value="1"/>
</dbReference>
<dbReference type="InterPro" id="IPR007543">
    <property type="entry name" value="LptD_C"/>
</dbReference>
<feature type="signal peptide" evidence="1">
    <location>
        <begin position="1"/>
        <end position="23"/>
    </location>
</feature>
<dbReference type="GO" id="GO:0015920">
    <property type="term" value="P:lipopolysaccharide transport"/>
    <property type="evidence" value="ECO:0007669"/>
    <property type="project" value="InterPro"/>
</dbReference>
<evidence type="ECO:0000313" key="3">
    <source>
        <dbReference type="EMBL" id="CAA9521065.1"/>
    </source>
</evidence>
<organism evidence="3">
    <name type="scientific">uncultured Sphingomonadaceae bacterium</name>
    <dbReference type="NCBI Taxonomy" id="169976"/>
    <lineage>
        <taxon>Bacteria</taxon>
        <taxon>Pseudomonadati</taxon>
        <taxon>Pseudomonadota</taxon>
        <taxon>Alphaproteobacteria</taxon>
        <taxon>Sphingomonadales</taxon>
        <taxon>Sphingomonadaceae</taxon>
        <taxon>environmental samples</taxon>
    </lineage>
</organism>
<dbReference type="Pfam" id="PF04453">
    <property type="entry name" value="LptD"/>
    <property type="match status" value="1"/>
</dbReference>
<protein>
    <recommendedName>
        <fullName evidence="1">LPS-assembly protein LptD</fullName>
    </recommendedName>
</protein>
<comment type="subcellular location">
    <subcellularLocation>
        <location evidence="1">Cell outer membrane</location>
    </subcellularLocation>
</comment>
<keyword evidence="1" id="KW-0998">Cell outer membrane</keyword>